<dbReference type="InterPro" id="IPR043426">
    <property type="entry name" value="MltB-like"/>
</dbReference>
<evidence type="ECO:0000313" key="4">
    <source>
        <dbReference type="Proteomes" id="UP000024900"/>
    </source>
</evidence>
<organism evidence="3 4">
    <name type="scientific">Bradyrhizobium diazoefficiens SEMIA 5080</name>
    <dbReference type="NCBI Taxonomy" id="754504"/>
    <lineage>
        <taxon>Bacteria</taxon>
        <taxon>Pseudomonadati</taxon>
        <taxon>Pseudomonadota</taxon>
        <taxon>Alphaproteobacteria</taxon>
        <taxon>Hyphomicrobiales</taxon>
        <taxon>Nitrobacteraceae</taxon>
        <taxon>Bradyrhizobium</taxon>
    </lineage>
</organism>
<feature type="compositionally biased region" description="Low complexity" evidence="1">
    <location>
        <begin position="295"/>
        <end position="328"/>
    </location>
</feature>
<dbReference type="AlphaFoldDB" id="A0A837CP67"/>
<feature type="compositionally biased region" description="Low complexity" evidence="1">
    <location>
        <begin position="267"/>
        <end position="287"/>
    </location>
</feature>
<dbReference type="GO" id="GO:0008933">
    <property type="term" value="F:peptidoglycan lytic transglycosylase activity"/>
    <property type="evidence" value="ECO:0007669"/>
    <property type="project" value="TreeGrafter"/>
</dbReference>
<dbReference type="Gene3D" id="1.10.101.10">
    <property type="entry name" value="PGBD-like superfamily/PGBD"/>
    <property type="match status" value="1"/>
</dbReference>
<gene>
    <name evidence="3" type="ORF">BJA5080_06599</name>
</gene>
<dbReference type="GO" id="GO:0009253">
    <property type="term" value="P:peptidoglycan catabolic process"/>
    <property type="evidence" value="ECO:0007669"/>
    <property type="project" value="TreeGrafter"/>
</dbReference>
<dbReference type="SUPFAM" id="SSF47090">
    <property type="entry name" value="PGBD-like"/>
    <property type="match status" value="1"/>
</dbReference>
<dbReference type="Pfam" id="PF01471">
    <property type="entry name" value="PG_binding_1"/>
    <property type="match status" value="1"/>
</dbReference>
<protein>
    <recommendedName>
        <fullName evidence="2">Peptidoglycan binding-like domain-containing protein</fullName>
    </recommendedName>
</protein>
<evidence type="ECO:0000256" key="1">
    <source>
        <dbReference type="SAM" id="MobiDB-lite"/>
    </source>
</evidence>
<evidence type="ECO:0000259" key="2">
    <source>
        <dbReference type="Pfam" id="PF01471"/>
    </source>
</evidence>
<dbReference type="InterPro" id="IPR036366">
    <property type="entry name" value="PGBDSf"/>
</dbReference>
<dbReference type="PANTHER" id="PTHR30163">
    <property type="entry name" value="MEMBRANE-BOUND LYTIC MUREIN TRANSGLYCOSYLASE B"/>
    <property type="match status" value="1"/>
</dbReference>
<accession>A0A837CP67</accession>
<sequence>MSGRVSVNAQQQTTLQQSVLSSRNVARVNASSINFQVNTGVVVPRSINVVSVSAFPALIDVFPAFRDDSFFVVDDEIVVLDRSRRIVDVVPAGPRTRFSHAGRIGGGGGGVSGGSAAALNLSPEEIRVVQQVLIERRLLTGEADGVLGPRTREALITFQRQQGIQASGSIDISTVSALGVSNKISATQSQTTTGQGQTSQQQPAQQGTTGQNTGQANAPAQQDQPTTGQAQQNPPTTTGQAQQNQPATTGQAQQNQPATTGQAQQNQPATTGQSGTQQPSGQTTGQAAPPPQGNNPPAANQNMPSGQPNQSNPPASSQPADNSQGKKY</sequence>
<evidence type="ECO:0000313" key="3">
    <source>
        <dbReference type="EMBL" id="KGJ70758.1"/>
    </source>
</evidence>
<feature type="domain" description="Peptidoglycan binding-like" evidence="2">
    <location>
        <begin position="124"/>
        <end position="178"/>
    </location>
</feature>
<dbReference type="EMBL" id="ADOU02000004">
    <property type="protein sequence ID" value="KGJ70758.1"/>
    <property type="molecule type" value="Genomic_DNA"/>
</dbReference>
<feature type="region of interest" description="Disordered" evidence="1">
    <location>
        <begin position="189"/>
        <end position="328"/>
    </location>
</feature>
<dbReference type="InterPro" id="IPR002477">
    <property type="entry name" value="Peptidoglycan-bd-like"/>
</dbReference>
<dbReference type="PANTHER" id="PTHR30163:SF8">
    <property type="entry name" value="LYTIC MUREIN TRANSGLYCOSYLASE"/>
    <property type="match status" value="1"/>
</dbReference>
<proteinExistence type="predicted"/>
<feature type="compositionally biased region" description="Low complexity" evidence="1">
    <location>
        <begin position="189"/>
        <end position="232"/>
    </location>
</feature>
<dbReference type="InterPro" id="IPR036365">
    <property type="entry name" value="PGBD-like_sf"/>
</dbReference>
<name>A0A837CP67_9BRAD</name>
<reference evidence="3 4" key="1">
    <citation type="journal article" date="2014" name="BMC Genomics">
        <title>Comparative genomics of Bradyrhizobium japonicum CPAC 15 and Bradyrhizobium diazoefficiens CPAC 7: elite model strains for understanding symbiotic performance with soybean.</title>
        <authorList>
            <person name="Siqueira A.F."/>
            <person name="Ormeno-Orrillo E."/>
            <person name="Souza R.C."/>
            <person name="Rodrigues E.P."/>
            <person name="Almeida L.G."/>
            <person name="Barcellos F.G."/>
            <person name="Batista J.S."/>
            <person name="Nakatami A.S."/>
            <person name="Martinez-Romero E."/>
            <person name="Vasconcelos A.T."/>
            <person name="Hungria M."/>
        </authorList>
    </citation>
    <scope>NUCLEOTIDE SEQUENCE [LARGE SCALE GENOMIC DNA]</scope>
    <source>
        <strain evidence="3 4">SEMIA 5080</strain>
    </source>
</reference>
<dbReference type="Proteomes" id="UP000024900">
    <property type="component" value="Unassembled WGS sequence"/>
</dbReference>
<feature type="compositionally biased region" description="Polar residues" evidence="1">
    <location>
        <begin position="233"/>
        <end position="266"/>
    </location>
</feature>
<comment type="caution">
    <text evidence="3">The sequence shown here is derived from an EMBL/GenBank/DDBJ whole genome shotgun (WGS) entry which is preliminary data.</text>
</comment>